<feature type="transmembrane region" description="Helical" evidence="14">
    <location>
        <begin position="120"/>
        <end position="141"/>
    </location>
</feature>
<dbReference type="GO" id="GO:0006488">
    <property type="term" value="P:dolichol-linked oligosaccharide biosynthetic process"/>
    <property type="evidence" value="ECO:0007669"/>
    <property type="project" value="UniProtKB-UniRule"/>
</dbReference>
<evidence type="ECO:0000313" key="17">
    <source>
        <dbReference type="Proteomes" id="UP000193498"/>
    </source>
</evidence>
<comment type="caution">
    <text evidence="14">Lacks conserved residue(s) required for the propagation of feature annotation.</text>
</comment>
<evidence type="ECO:0000256" key="10">
    <source>
        <dbReference type="ARBA" id="ARBA00022989"/>
    </source>
</evidence>
<feature type="transmembrane region" description="Helical" evidence="14">
    <location>
        <begin position="397"/>
        <end position="423"/>
    </location>
</feature>
<dbReference type="InParanoid" id="A0A1Y1XRH4"/>
<keyword evidence="11 14" id="KW-0472">Membrane</keyword>
<evidence type="ECO:0000256" key="12">
    <source>
        <dbReference type="ARBA" id="ARBA00044727"/>
    </source>
</evidence>
<dbReference type="GO" id="GO:0106073">
    <property type="term" value="F:dolichyl pyrophosphate Glc2Man9GlcNAc2 alpha-1,2-glucosyltransferase activity"/>
    <property type="evidence" value="ECO:0007669"/>
    <property type="project" value="UniProtKB-UniRule"/>
</dbReference>
<comment type="function">
    <text evidence="12">Dol-P-Glc:Glc(2)Man(9)GlcNAc(2)-PP-Dol alpha-1,2-glucosyltransferase that operates in the biosynthetic pathway of dolichol-linked oligosaccharides, the glycan precursors employed in protein asparagine (N)-glycosylation. The assembly of dolichol-linked oligosaccharides begins on the cytosolic side of the endoplasmic reticulum membrane and finishes in its lumen. The sequential addition of sugars to dolichol pyrophosphate produces dolichol-linked oligosaccharides containing fourteen sugars, including two GlcNAcs, nine mannoses and three glucoses. Once assembled, the oligosaccharide is transferred from the lipid to nascent proteins by oligosaccharyltransferases. In the lumen of the endoplasmic reticulum, adds the third and last glucose residue from dolichyl phosphate glucose (Dol-P-Glc) onto the lipid-linked oligosaccharide intermediate Glc(2)Man(9)GlcNAc(2)-PP-Dol to produce Glc(3)Man(9)GlcNAc(2)-PP-Dol.</text>
</comment>
<dbReference type="EC" id="2.4.1.256" evidence="4 14"/>
<keyword evidence="17" id="KW-1185">Reference proteome</keyword>
<protein>
    <recommendedName>
        <fullName evidence="5 14">Dol-P-Glc:Glc(2)Man(9)GlcNAc(2)-PP-Dol alpha-1,2-glucosyltransferase</fullName>
        <ecNumber evidence="4 14">2.4.1.256</ecNumber>
    </recommendedName>
</protein>
<feature type="transmembrane region" description="Helical" evidence="14">
    <location>
        <begin position="296"/>
        <end position="313"/>
    </location>
</feature>
<evidence type="ECO:0000256" key="1">
    <source>
        <dbReference type="ARBA" id="ARBA00004477"/>
    </source>
</evidence>
<dbReference type="Proteomes" id="UP000193498">
    <property type="component" value="Unassembled WGS sequence"/>
</dbReference>
<evidence type="ECO:0000256" key="5">
    <source>
        <dbReference type="ARBA" id="ARBA00018512"/>
    </source>
</evidence>
<evidence type="ECO:0000256" key="9">
    <source>
        <dbReference type="ARBA" id="ARBA00022824"/>
    </source>
</evidence>
<comment type="subcellular location">
    <subcellularLocation>
        <location evidence="1">Endoplasmic reticulum membrane</location>
        <topology evidence="1">Multi-pass membrane protein</topology>
    </subcellularLocation>
</comment>
<feature type="transmembrane region" description="Helical" evidence="14">
    <location>
        <begin position="444"/>
        <end position="463"/>
    </location>
</feature>
<evidence type="ECO:0000256" key="13">
    <source>
        <dbReference type="ARBA" id="ARBA00048064"/>
    </source>
</evidence>
<evidence type="ECO:0000256" key="2">
    <source>
        <dbReference type="ARBA" id="ARBA00004922"/>
    </source>
</evidence>
<dbReference type="AlphaFoldDB" id="A0A1Y1XRH4"/>
<dbReference type="STRING" id="1314790.A0A1Y1XRH4"/>
<organism evidence="16 17">
    <name type="scientific">Basidiobolus meristosporus CBS 931.73</name>
    <dbReference type="NCBI Taxonomy" id="1314790"/>
    <lineage>
        <taxon>Eukaryota</taxon>
        <taxon>Fungi</taxon>
        <taxon>Fungi incertae sedis</taxon>
        <taxon>Zoopagomycota</taxon>
        <taxon>Entomophthoromycotina</taxon>
        <taxon>Basidiobolomycetes</taxon>
        <taxon>Basidiobolales</taxon>
        <taxon>Basidiobolaceae</taxon>
        <taxon>Basidiobolus</taxon>
    </lineage>
</organism>
<evidence type="ECO:0000256" key="3">
    <source>
        <dbReference type="ARBA" id="ARBA00010600"/>
    </source>
</evidence>
<keyword evidence="8 14" id="KW-0812">Transmembrane</keyword>
<keyword evidence="9" id="KW-0256">Endoplasmic reticulum</keyword>
<feature type="signal peptide" evidence="15">
    <location>
        <begin position="1"/>
        <end position="16"/>
    </location>
</feature>
<evidence type="ECO:0000256" key="11">
    <source>
        <dbReference type="ARBA" id="ARBA00023136"/>
    </source>
</evidence>
<evidence type="ECO:0000256" key="15">
    <source>
        <dbReference type="SAM" id="SignalP"/>
    </source>
</evidence>
<evidence type="ECO:0000256" key="4">
    <source>
        <dbReference type="ARBA" id="ARBA00011967"/>
    </source>
</evidence>
<keyword evidence="10 14" id="KW-1133">Transmembrane helix</keyword>
<dbReference type="InterPro" id="IPR016900">
    <property type="entry name" value="Alg10"/>
</dbReference>
<keyword evidence="15" id="KW-0732">Signal</keyword>
<dbReference type="FunCoup" id="A0A1Y1XRH4">
    <property type="interactions" value="952"/>
</dbReference>
<dbReference type="EMBL" id="MCFE01000534">
    <property type="protein sequence ID" value="ORX88362.1"/>
    <property type="molecule type" value="Genomic_DNA"/>
</dbReference>
<sequence length="480" mass="55256">MSLALTSLAGLVSVYGYLLRVVDTVVPQPYMDEIFHVPQAQVYCSGDYQTWDPKITTPPGLYLVSNALISGLNLLNFTGSKLSCSTNILRATNCLLGLGVYLVLIGLLQHIRPQQSTTRNVATAFVISFFPVGFFYNFMYYTDTGSTFFVLLSYLLSLKKRNYLAAQTSFISIWFRQTNIIWICFILGNVVCTELMEVSASRSNPSIGLRLSQFKHSSKMANSHHASLVKHTKRFCQLIQLIGEAIRDALRNWKRVFAAGAPYLINILLFIGFLKWNGGIVLGDKSNHIAGLHFPQLFYFVSFTSVFLAPYLITIGNARQILHSLGTLRFLFLALVGMNYAIYKFTFEHPFLLSDNRHYSFYVWKKIYRFHGAVRYLLSPVYLLASQLLWQTFQELPVYWCLLYVVSISLALVPSPLLEFRYFILPFLMIRIHASPKREPITRLLLELTIYVVVNSLTFYMFLYRPFTWPNVEELQRFMW</sequence>
<reference evidence="16 17" key="1">
    <citation type="submission" date="2016-07" db="EMBL/GenBank/DDBJ databases">
        <title>Pervasive Adenine N6-methylation of Active Genes in Fungi.</title>
        <authorList>
            <consortium name="DOE Joint Genome Institute"/>
            <person name="Mondo S.J."/>
            <person name="Dannebaum R.O."/>
            <person name="Kuo R.C."/>
            <person name="Labutti K."/>
            <person name="Haridas S."/>
            <person name="Kuo A."/>
            <person name="Salamov A."/>
            <person name="Ahrendt S.R."/>
            <person name="Lipzen A."/>
            <person name="Sullivan W."/>
            <person name="Andreopoulos W.B."/>
            <person name="Clum A."/>
            <person name="Lindquist E."/>
            <person name="Daum C."/>
            <person name="Ramamoorthy G.K."/>
            <person name="Gryganskyi A."/>
            <person name="Culley D."/>
            <person name="Magnuson J.K."/>
            <person name="James T.Y."/>
            <person name="O'Malley M.A."/>
            <person name="Stajich J.E."/>
            <person name="Spatafora J.W."/>
            <person name="Visel A."/>
            <person name="Grigoriev I.V."/>
        </authorList>
    </citation>
    <scope>NUCLEOTIDE SEQUENCE [LARGE SCALE GENOMIC DNA]</scope>
    <source>
        <strain evidence="16 17">CBS 931.73</strain>
    </source>
</reference>
<keyword evidence="6 14" id="KW-0328">Glycosyltransferase</keyword>
<comment type="catalytic activity">
    <reaction evidence="13">
        <text>an alpha-D-Glc-(1-&gt;3)-alpha-D-Glc-(1-&gt;3)-alpha-D-Man-(1-&gt;2)-alpha-D-Man-(1-&gt;2)-alpha-D-Man-(1-&gt;3)-[alpha-D-Man-(1-&gt;2)-alpha-D-Man-(1-&gt;3)-[alpha-D-Man-(1-&gt;2)-alpha-D-Man-(1-&gt;6)]-alpha-D-Man-(1-&gt;6)]-beta-D-Man-(1-&gt;4)-beta-D-GlcNAc-(1-&gt;4)-alpha-D-GlcNAc-diphospho-di-trans,poly-cis-dolichol + a di-trans,poly-cis-dolichyl beta-D-glucosyl phosphate = a alpha-D-Glc-(1-&gt;2)-alpha-D-Glc-(1-&gt;3)-alpha-D-Glc-(1-&gt;3)-alpha-D-Man-(1-&gt;2)-alpha-D-Man-(1-&gt;2)-alpha-D-Man-(1-&gt;3)-[alpha-D-Man-(1-&gt;2)-alpha-D-Man-(1-&gt;3)-[alpha-D-Man-(1-&gt;2)-alpha-D-Man-(1-&gt;6)]-alpha-D-Man-(1-&gt;6)]-beta-D-Man-(1-&gt;4)-beta-D-GlcNAc-(1-&gt;4)-alpha-D-GlcNAc-diphospho-di-trans,poly-cis-dolichol + a di-trans,poly-cis-dolichyl phosphate + H(+)</text>
        <dbReference type="Rhea" id="RHEA:29543"/>
        <dbReference type="Rhea" id="RHEA-COMP:19498"/>
        <dbReference type="Rhea" id="RHEA-COMP:19502"/>
        <dbReference type="Rhea" id="RHEA-COMP:19512"/>
        <dbReference type="Rhea" id="RHEA-COMP:19522"/>
        <dbReference type="ChEBI" id="CHEBI:15378"/>
        <dbReference type="ChEBI" id="CHEBI:57525"/>
        <dbReference type="ChEBI" id="CHEBI:57683"/>
        <dbReference type="ChEBI" id="CHEBI:132522"/>
        <dbReference type="ChEBI" id="CHEBI:132523"/>
        <dbReference type="EC" id="2.4.1.256"/>
    </reaction>
    <physiologicalReaction direction="left-to-right" evidence="13">
        <dbReference type="Rhea" id="RHEA:29544"/>
    </physiologicalReaction>
</comment>
<evidence type="ECO:0000313" key="16">
    <source>
        <dbReference type="EMBL" id="ORX88362.1"/>
    </source>
</evidence>
<accession>A0A1Y1XRH4</accession>
<dbReference type="PIRSF" id="PIRSF028810">
    <property type="entry name" value="Alpha1_2_glucosyltferase_Alg10"/>
    <property type="match status" value="1"/>
</dbReference>
<comment type="caution">
    <text evidence="16">The sequence shown here is derived from an EMBL/GenBank/DDBJ whole genome shotgun (WGS) entry which is preliminary data.</text>
</comment>
<evidence type="ECO:0000256" key="6">
    <source>
        <dbReference type="ARBA" id="ARBA00022676"/>
    </source>
</evidence>
<dbReference type="PANTHER" id="PTHR12989">
    <property type="entry name" value="ALPHA-1,2-GLUCOSYLTRANSFERASE ALG10"/>
    <property type="match status" value="1"/>
</dbReference>
<dbReference type="GO" id="GO:0005789">
    <property type="term" value="C:endoplasmic reticulum membrane"/>
    <property type="evidence" value="ECO:0007669"/>
    <property type="project" value="UniProtKB-SubCell"/>
</dbReference>
<keyword evidence="7" id="KW-0808">Transferase</keyword>
<comment type="similarity">
    <text evidence="3 14">Belongs to the ALG10 glucosyltransferase family.</text>
</comment>
<evidence type="ECO:0000256" key="14">
    <source>
        <dbReference type="PIRNR" id="PIRNR028810"/>
    </source>
</evidence>
<feature type="chain" id="PRO_5012982773" description="Dol-P-Glc:Glc(2)Man(9)GlcNAc(2)-PP-Dol alpha-1,2-glucosyltransferase" evidence="15">
    <location>
        <begin position="17"/>
        <end position="480"/>
    </location>
</feature>
<dbReference type="OrthoDB" id="4769at2759"/>
<feature type="transmembrane region" description="Helical" evidence="14">
    <location>
        <begin position="325"/>
        <end position="343"/>
    </location>
</feature>
<feature type="transmembrane region" description="Helical" evidence="14">
    <location>
        <begin position="256"/>
        <end position="276"/>
    </location>
</feature>
<dbReference type="PANTHER" id="PTHR12989:SF10">
    <property type="entry name" value="DOL-P-GLC:GLC(2)MAN(9)GLCNAC(2)-PP-DOL ALPHA-1,2-GLUCOSYLTRANSFERASE-RELATED"/>
    <property type="match status" value="1"/>
</dbReference>
<feature type="transmembrane region" description="Helical" evidence="14">
    <location>
        <begin position="88"/>
        <end position="108"/>
    </location>
</feature>
<comment type="pathway">
    <text evidence="2">Protein modification; protein glycosylation.</text>
</comment>
<evidence type="ECO:0000256" key="8">
    <source>
        <dbReference type="ARBA" id="ARBA00022692"/>
    </source>
</evidence>
<proteinExistence type="inferred from homology"/>
<dbReference type="Pfam" id="PF04922">
    <property type="entry name" value="DIE2_ALG10"/>
    <property type="match status" value="1"/>
</dbReference>
<evidence type="ECO:0000256" key="7">
    <source>
        <dbReference type="ARBA" id="ARBA00022679"/>
    </source>
</evidence>
<gene>
    <name evidence="16" type="ORF">K493DRAFT_236820</name>
</gene>
<name>A0A1Y1XRH4_9FUNG</name>